<dbReference type="AlphaFoldDB" id="A0A9P8RQE7"/>
<evidence type="ECO:0000313" key="2">
    <source>
        <dbReference type="Proteomes" id="UP000758603"/>
    </source>
</evidence>
<dbReference type="Proteomes" id="UP000758603">
    <property type="component" value="Unassembled WGS sequence"/>
</dbReference>
<organism evidence="1 2">
    <name type="scientific">Truncatella angustata</name>
    <dbReference type="NCBI Taxonomy" id="152316"/>
    <lineage>
        <taxon>Eukaryota</taxon>
        <taxon>Fungi</taxon>
        <taxon>Dikarya</taxon>
        <taxon>Ascomycota</taxon>
        <taxon>Pezizomycotina</taxon>
        <taxon>Sordariomycetes</taxon>
        <taxon>Xylariomycetidae</taxon>
        <taxon>Amphisphaeriales</taxon>
        <taxon>Sporocadaceae</taxon>
        <taxon>Truncatella</taxon>
    </lineage>
</organism>
<dbReference type="GeneID" id="70132542"/>
<protein>
    <submittedName>
        <fullName evidence="1">Uncharacterized protein</fullName>
    </submittedName>
</protein>
<accession>A0A9P8RQE7</accession>
<dbReference type="RefSeq" id="XP_045954014.1">
    <property type="nucleotide sequence ID" value="XM_046103650.1"/>
</dbReference>
<dbReference type="EMBL" id="JAGPXC010000008">
    <property type="protein sequence ID" value="KAH6647502.1"/>
    <property type="molecule type" value="Genomic_DNA"/>
</dbReference>
<gene>
    <name evidence="1" type="ORF">BKA67DRAFT_577662</name>
</gene>
<keyword evidence="2" id="KW-1185">Reference proteome</keyword>
<sequence>MNRTGEVHRCACGQTFVDGVGNGHRLLAQHETFVRSCFQAVLVEVALRKGSSIVFP</sequence>
<comment type="caution">
    <text evidence="1">The sequence shown here is derived from an EMBL/GenBank/DDBJ whole genome shotgun (WGS) entry which is preliminary data.</text>
</comment>
<name>A0A9P8RQE7_9PEZI</name>
<evidence type="ECO:0000313" key="1">
    <source>
        <dbReference type="EMBL" id="KAH6647502.1"/>
    </source>
</evidence>
<proteinExistence type="predicted"/>
<reference evidence="1" key="1">
    <citation type="journal article" date="2021" name="Nat. Commun.">
        <title>Genetic determinants of endophytism in the Arabidopsis root mycobiome.</title>
        <authorList>
            <person name="Mesny F."/>
            <person name="Miyauchi S."/>
            <person name="Thiergart T."/>
            <person name="Pickel B."/>
            <person name="Atanasova L."/>
            <person name="Karlsson M."/>
            <person name="Huettel B."/>
            <person name="Barry K.W."/>
            <person name="Haridas S."/>
            <person name="Chen C."/>
            <person name="Bauer D."/>
            <person name="Andreopoulos W."/>
            <person name="Pangilinan J."/>
            <person name="LaButti K."/>
            <person name="Riley R."/>
            <person name="Lipzen A."/>
            <person name="Clum A."/>
            <person name="Drula E."/>
            <person name="Henrissat B."/>
            <person name="Kohler A."/>
            <person name="Grigoriev I.V."/>
            <person name="Martin F.M."/>
            <person name="Hacquard S."/>
        </authorList>
    </citation>
    <scope>NUCLEOTIDE SEQUENCE</scope>
    <source>
        <strain evidence="1">MPI-SDFR-AT-0073</strain>
    </source>
</reference>